<dbReference type="SUPFAM" id="SSF53756">
    <property type="entry name" value="UDP-Glycosyltransferase/glycogen phosphorylase"/>
    <property type="match status" value="1"/>
</dbReference>
<dbReference type="Pfam" id="PF01075">
    <property type="entry name" value="Glyco_transf_9"/>
    <property type="match status" value="1"/>
</dbReference>
<evidence type="ECO:0000256" key="5">
    <source>
        <dbReference type="ARBA" id="ARBA00047503"/>
    </source>
</evidence>
<dbReference type="Gene3D" id="3.40.50.2000">
    <property type="entry name" value="Glycogen Phosphorylase B"/>
    <property type="match status" value="2"/>
</dbReference>
<comment type="catalytic activity">
    <reaction evidence="5">
        <text>an L-alpha-D-Hep-(1-&gt;5)-[alpha-Kdo-(2-&gt;4)]-alpha-Kdo-(2-&gt;6)-lipid A + ADP-L-glycero-beta-D-manno-heptose = an L-alpha-D-Hep-(1-&gt;3)-L-alpha-D-Hep-(1-&gt;5)-[alpha-Kdo-(2-&gt;4)]-alpha-Kdo-(2-&gt;6)-lipid A + ADP + H(+)</text>
        <dbReference type="Rhea" id="RHEA:74071"/>
        <dbReference type="ChEBI" id="CHEBI:15378"/>
        <dbReference type="ChEBI" id="CHEBI:61506"/>
        <dbReference type="ChEBI" id="CHEBI:193068"/>
        <dbReference type="ChEBI" id="CHEBI:193069"/>
        <dbReference type="ChEBI" id="CHEBI:456216"/>
        <dbReference type="EC" id="2.4.99.24"/>
    </reaction>
</comment>
<dbReference type="CDD" id="cd03789">
    <property type="entry name" value="GT9_LPS_heptosyltransferase"/>
    <property type="match status" value="1"/>
</dbReference>
<comment type="caution">
    <text evidence="6">The sequence shown here is derived from an EMBL/GenBank/DDBJ whole genome shotgun (WGS) entry which is preliminary data.</text>
</comment>
<dbReference type="PANTHER" id="PTHR30160">
    <property type="entry name" value="TETRAACYLDISACCHARIDE 4'-KINASE-RELATED"/>
    <property type="match status" value="1"/>
</dbReference>
<evidence type="ECO:0000256" key="3">
    <source>
        <dbReference type="ARBA" id="ARBA00043995"/>
    </source>
</evidence>
<accession>A0A501X2I4</accession>
<proteinExistence type="inferred from homology"/>
<dbReference type="GO" id="GO:0009244">
    <property type="term" value="P:lipopolysaccharide core region biosynthetic process"/>
    <property type="evidence" value="ECO:0007669"/>
    <property type="project" value="TreeGrafter"/>
</dbReference>
<keyword evidence="1" id="KW-0328">Glycosyltransferase</keyword>
<dbReference type="OrthoDB" id="9797795at2"/>
<dbReference type="Proteomes" id="UP000315901">
    <property type="component" value="Unassembled WGS sequence"/>
</dbReference>
<keyword evidence="7" id="KW-1185">Reference proteome</keyword>
<dbReference type="InterPro" id="IPR002201">
    <property type="entry name" value="Glyco_trans_9"/>
</dbReference>
<comment type="similarity">
    <text evidence="3">Belongs to the glycosyltransferase 9 family.</text>
</comment>
<sequence length="332" mass="36839">MAKYLIVGPSWVGDMVMAQSLFKTIRQRDDQAVIDVIGPAWSSPILARMAEVRNAITLPTSHGEWGIATRRKLGHALRSESYDKAIVLPRSWKSALVPFFANIPQRIGFHGEQRYLILSQRRKLDKKVLDQTVKRFVSLGLPEEQAYPPQQVPQPELQVDKENQARLFQDLNLDKQRPAAALMAGAEYGPAKQWPLEHFHTLAKSLIEQGYQIWALGGPKDSKDGDIIVKELGQFAYNLCGKTQLVDAIDLLAAAKLAVSNDSGLMHVAAAVGTRVHGIYGSTSELYTPPLTDNAVIHNLKLDCSPCFKRECPLGHTDCLKKLTPDILLGKM</sequence>
<dbReference type="GO" id="GO:0008713">
    <property type="term" value="F:ADP-heptose-lipopolysaccharide heptosyltransferase activity"/>
    <property type="evidence" value="ECO:0007669"/>
    <property type="project" value="UniProtKB-EC"/>
</dbReference>
<evidence type="ECO:0000313" key="7">
    <source>
        <dbReference type="Proteomes" id="UP000315901"/>
    </source>
</evidence>
<organism evidence="6 7">
    <name type="scientific">Maribrevibacterium harenarium</name>
    <dbReference type="NCBI Taxonomy" id="2589817"/>
    <lineage>
        <taxon>Bacteria</taxon>
        <taxon>Pseudomonadati</taxon>
        <taxon>Pseudomonadota</taxon>
        <taxon>Gammaproteobacteria</taxon>
        <taxon>Oceanospirillales</taxon>
        <taxon>Oceanospirillaceae</taxon>
        <taxon>Maribrevibacterium</taxon>
    </lineage>
</organism>
<dbReference type="NCBIfam" id="TIGR02195">
    <property type="entry name" value="heptsyl_trn_II"/>
    <property type="match status" value="1"/>
</dbReference>
<dbReference type="EC" id="2.4.99.24" evidence="4"/>
<evidence type="ECO:0000313" key="6">
    <source>
        <dbReference type="EMBL" id="TPE54663.1"/>
    </source>
</evidence>
<protein>
    <recommendedName>
        <fullName evidence="4">lipopolysaccharide heptosyltransferase II</fullName>
        <ecNumber evidence="4">2.4.99.24</ecNumber>
    </recommendedName>
</protein>
<evidence type="ECO:0000256" key="1">
    <source>
        <dbReference type="ARBA" id="ARBA00022676"/>
    </source>
</evidence>
<dbReference type="AlphaFoldDB" id="A0A501X2I4"/>
<evidence type="ECO:0000256" key="2">
    <source>
        <dbReference type="ARBA" id="ARBA00022679"/>
    </source>
</evidence>
<gene>
    <name evidence="6" type="primary">waaF</name>
    <name evidence="6" type="ORF">FJM67_03275</name>
</gene>
<dbReference type="RefSeq" id="WP_140587245.1">
    <property type="nucleotide sequence ID" value="NZ_VFRR01000004.1"/>
</dbReference>
<reference evidence="6 7" key="1">
    <citation type="submission" date="2019-06" db="EMBL/GenBank/DDBJ databases">
        <title>A novel bacterium of genus Marinomonas, isolated from coastal sand.</title>
        <authorList>
            <person name="Huang H."/>
            <person name="Mo K."/>
            <person name="Hu Y."/>
        </authorList>
    </citation>
    <scope>NUCLEOTIDE SEQUENCE [LARGE SCALE GENOMIC DNA]</scope>
    <source>
        <strain evidence="6 7">HB171799</strain>
    </source>
</reference>
<keyword evidence="2 6" id="KW-0808">Transferase</keyword>
<dbReference type="EMBL" id="VFRR01000004">
    <property type="protein sequence ID" value="TPE54663.1"/>
    <property type="molecule type" value="Genomic_DNA"/>
</dbReference>
<dbReference type="FunFam" id="3.40.50.2000:FF:000023">
    <property type="entry name" value="ADP-heptose--LPS heptosyltransferase II"/>
    <property type="match status" value="1"/>
</dbReference>
<dbReference type="GO" id="GO:0005829">
    <property type="term" value="C:cytosol"/>
    <property type="evidence" value="ECO:0007669"/>
    <property type="project" value="TreeGrafter"/>
</dbReference>
<dbReference type="InterPro" id="IPR051199">
    <property type="entry name" value="LPS_LOS_Heptosyltrfase"/>
</dbReference>
<evidence type="ECO:0000256" key="4">
    <source>
        <dbReference type="ARBA" id="ARBA00044042"/>
    </source>
</evidence>
<dbReference type="PANTHER" id="PTHR30160:SF7">
    <property type="entry name" value="ADP-HEPTOSE--LPS HEPTOSYLTRANSFERASE 2"/>
    <property type="match status" value="1"/>
</dbReference>
<name>A0A501X2I4_9GAMM</name>
<dbReference type="InterPro" id="IPR011910">
    <property type="entry name" value="RfaF"/>
</dbReference>